<keyword evidence="3" id="KW-0808">Transferase</keyword>
<evidence type="ECO:0000256" key="2">
    <source>
        <dbReference type="ARBA" id="ARBA00010271"/>
    </source>
</evidence>
<evidence type="ECO:0000256" key="4">
    <source>
        <dbReference type="ARBA" id="ARBA00022968"/>
    </source>
</evidence>
<keyword evidence="6" id="KW-0732">Signal</keyword>
<organism evidence="8 9">
    <name type="scientific">Trapa natans</name>
    <name type="common">Water chestnut</name>
    <dbReference type="NCBI Taxonomy" id="22666"/>
    <lineage>
        <taxon>Eukaryota</taxon>
        <taxon>Viridiplantae</taxon>
        <taxon>Streptophyta</taxon>
        <taxon>Embryophyta</taxon>
        <taxon>Tracheophyta</taxon>
        <taxon>Spermatophyta</taxon>
        <taxon>Magnoliopsida</taxon>
        <taxon>eudicotyledons</taxon>
        <taxon>Gunneridae</taxon>
        <taxon>Pentapetalae</taxon>
        <taxon>rosids</taxon>
        <taxon>malvids</taxon>
        <taxon>Myrtales</taxon>
        <taxon>Lythraceae</taxon>
        <taxon>Trapa</taxon>
    </lineage>
</organism>
<keyword evidence="3" id="KW-0328">Glycosyltransferase</keyword>
<reference evidence="8 9" key="1">
    <citation type="journal article" date="2023" name="Hortic Res">
        <title>Pangenome of water caltrop reveals structural variations and asymmetric subgenome divergence after allopolyploidization.</title>
        <authorList>
            <person name="Zhang X."/>
            <person name="Chen Y."/>
            <person name="Wang L."/>
            <person name="Yuan Y."/>
            <person name="Fang M."/>
            <person name="Shi L."/>
            <person name="Lu R."/>
            <person name="Comes H.P."/>
            <person name="Ma Y."/>
            <person name="Chen Y."/>
            <person name="Huang G."/>
            <person name="Zhou Y."/>
            <person name="Zheng Z."/>
            <person name="Qiu Y."/>
        </authorList>
    </citation>
    <scope>NUCLEOTIDE SEQUENCE [LARGE SCALE GENOMIC DNA]</scope>
    <source>
        <strain evidence="8">F231</strain>
    </source>
</reference>
<comment type="caution">
    <text evidence="8">The sequence shown here is derived from an EMBL/GenBank/DDBJ whole genome shotgun (WGS) entry which is preliminary data.</text>
</comment>
<keyword evidence="9" id="KW-1185">Reference proteome</keyword>
<dbReference type="GO" id="GO:0016757">
    <property type="term" value="F:glycosyltransferase activity"/>
    <property type="evidence" value="ECO:0007669"/>
    <property type="project" value="UniProtKB-KW"/>
</dbReference>
<keyword evidence="5" id="KW-0333">Golgi apparatus</keyword>
<protein>
    <recommendedName>
        <fullName evidence="7">Exostosin GT47 domain-containing protein</fullName>
    </recommendedName>
</protein>
<dbReference type="EMBL" id="JAXQNO010000019">
    <property type="protein sequence ID" value="KAK4775235.1"/>
    <property type="molecule type" value="Genomic_DNA"/>
</dbReference>
<dbReference type="PANTHER" id="PTHR11062:SF253">
    <property type="entry name" value="EXOSTOSIN GT47 DOMAIN-CONTAINING PROTEIN"/>
    <property type="match status" value="1"/>
</dbReference>
<evidence type="ECO:0000256" key="6">
    <source>
        <dbReference type="SAM" id="SignalP"/>
    </source>
</evidence>
<feature type="chain" id="PRO_5042847218" description="Exostosin GT47 domain-containing protein" evidence="6">
    <location>
        <begin position="27"/>
        <end position="346"/>
    </location>
</feature>
<dbReference type="GO" id="GO:0000139">
    <property type="term" value="C:Golgi membrane"/>
    <property type="evidence" value="ECO:0007669"/>
    <property type="project" value="UniProtKB-SubCell"/>
</dbReference>
<dbReference type="AlphaFoldDB" id="A0AAN7QTL4"/>
<comment type="similarity">
    <text evidence="2">Belongs to the glycosyltransferase 47 family.</text>
</comment>
<sequence length="346" mass="39870">MPSPTDLRLYFRFTLLLLLLAPLSSASVSPYLSPWMFTSSYVHMLGNFKIFVYNSDKRFNPKSSAESLFHASLMNSSFVTRDPETADLFFVPLDSYLSMRSISHVVRHIRTELPYWDRTLGADHFYVSCSGIGYGSDRNLLELKKNSIQITCFPAPEGKFVPHKDITLPPFSTSHLVELQVPKNHSIKYLGFVNRGALKTTELIDELVKDPDFLVEWEMTDRLTSSKFCLFDYEGDVSWIGVAMQVGCVPVVITSRPIQDLPLIDVLRWQEIVMFIGRSQVGVMELKQALGSVNEDLYRKMQGVCMTASRHFMWNKPAQPFDSFHLLMYQLWLRRHTIRYARRGWA</sequence>
<name>A0AAN7QTL4_TRANT</name>
<keyword evidence="4" id="KW-0812">Transmembrane</keyword>
<dbReference type="Pfam" id="PF03016">
    <property type="entry name" value="Exostosin_GT47"/>
    <property type="match status" value="1"/>
</dbReference>
<comment type="subcellular location">
    <subcellularLocation>
        <location evidence="1">Golgi apparatus membrane</location>
        <topology evidence="1">Single-pass type II membrane protein</topology>
    </subcellularLocation>
</comment>
<gene>
    <name evidence="8" type="ORF">SAY86_010170</name>
</gene>
<evidence type="ECO:0000256" key="5">
    <source>
        <dbReference type="ARBA" id="ARBA00023034"/>
    </source>
</evidence>
<evidence type="ECO:0000256" key="3">
    <source>
        <dbReference type="ARBA" id="ARBA00022676"/>
    </source>
</evidence>
<proteinExistence type="inferred from homology"/>
<evidence type="ECO:0000256" key="1">
    <source>
        <dbReference type="ARBA" id="ARBA00004323"/>
    </source>
</evidence>
<dbReference type="InterPro" id="IPR004263">
    <property type="entry name" value="Exostosin"/>
</dbReference>
<keyword evidence="4" id="KW-0735">Signal-anchor</keyword>
<accession>A0AAN7QTL4</accession>
<evidence type="ECO:0000313" key="9">
    <source>
        <dbReference type="Proteomes" id="UP001346149"/>
    </source>
</evidence>
<evidence type="ECO:0000259" key="7">
    <source>
        <dbReference type="Pfam" id="PF03016"/>
    </source>
</evidence>
<dbReference type="InterPro" id="IPR040911">
    <property type="entry name" value="Exostosin_GT47"/>
</dbReference>
<feature type="signal peptide" evidence="6">
    <location>
        <begin position="1"/>
        <end position="26"/>
    </location>
</feature>
<dbReference type="PANTHER" id="PTHR11062">
    <property type="entry name" value="EXOSTOSIN HEPARAN SULFATE GLYCOSYLTRANSFERASE -RELATED"/>
    <property type="match status" value="1"/>
</dbReference>
<feature type="domain" description="Exostosin GT47" evidence="7">
    <location>
        <begin position="47"/>
        <end position="278"/>
    </location>
</feature>
<evidence type="ECO:0000313" key="8">
    <source>
        <dbReference type="EMBL" id="KAK4775235.1"/>
    </source>
</evidence>
<dbReference type="Proteomes" id="UP001346149">
    <property type="component" value="Unassembled WGS sequence"/>
</dbReference>